<proteinExistence type="predicted"/>
<organism evidence="1 2">
    <name type="scientific">Violaceomyces palustris</name>
    <dbReference type="NCBI Taxonomy" id="1673888"/>
    <lineage>
        <taxon>Eukaryota</taxon>
        <taxon>Fungi</taxon>
        <taxon>Dikarya</taxon>
        <taxon>Basidiomycota</taxon>
        <taxon>Ustilaginomycotina</taxon>
        <taxon>Ustilaginomycetes</taxon>
        <taxon>Violaceomycetales</taxon>
        <taxon>Violaceomycetaceae</taxon>
        <taxon>Violaceomyces</taxon>
    </lineage>
</organism>
<protein>
    <submittedName>
        <fullName evidence="1">Uncharacterized protein</fullName>
    </submittedName>
</protein>
<dbReference type="Proteomes" id="UP000245626">
    <property type="component" value="Unassembled WGS sequence"/>
</dbReference>
<sequence>MEIKGTYDFIVLAALLPIETILKLLPPHLKPEGADHDGTSSSSSSSSSSPSPFPSLSPLIPLPSSTVAKLGIEESTYDPKLNHPIVIQLGFQRGTGPGPSFLRMSFEEAKLEIPSVRHPEAGEGGKEVGFTFKQMILFHSRMMTYSSRYIAGLRSMCSTFFPRSSPSCYQDEARCLDYKVKGYLKAELTIVHTGLDDSSEEWQEFSRQICAPWFGANTKDMVTKFNYDLEPSIENDVGPIRYTYDLELVISSFFDPSVVLPKGGRDETLKLKGTALRFKRPYSSVSAHVSEFL</sequence>
<accession>A0ACD0NTJ6</accession>
<evidence type="ECO:0000313" key="2">
    <source>
        <dbReference type="Proteomes" id="UP000245626"/>
    </source>
</evidence>
<reference evidence="1 2" key="1">
    <citation type="journal article" date="2018" name="Mol. Biol. Evol.">
        <title>Broad Genomic Sampling Reveals a Smut Pathogenic Ancestry of the Fungal Clade Ustilaginomycotina.</title>
        <authorList>
            <person name="Kijpornyongpan T."/>
            <person name="Mondo S.J."/>
            <person name="Barry K."/>
            <person name="Sandor L."/>
            <person name="Lee J."/>
            <person name="Lipzen A."/>
            <person name="Pangilinan J."/>
            <person name="LaButti K."/>
            <person name="Hainaut M."/>
            <person name="Henrissat B."/>
            <person name="Grigoriev I.V."/>
            <person name="Spatafora J.W."/>
            <person name="Aime M.C."/>
        </authorList>
    </citation>
    <scope>NUCLEOTIDE SEQUENCE [LARGE SCALE GENOMIC DNA]</scope>
    <source>
        <strain evidence="1 2">SA 807</strain>
    </source>
</reference>
<dbReference type="EMBL" id="KZ820095">
    <property type="protein sequence ID" value="PWN49121.1"/>
    <property type="molecule type" value="Genomic_DNA"/>
</dbReference>
<evidence type="ECO:0000313" key="1">
    <source>
        <dbReference type="EMBL" id="PWN49121.1"/>
    </source>
</evidence>
<gene>
    <name evidence="1" type="ORF">IE53DRAFT_388686</name>
</gene>
<keyword evidence="2" id="KW-1185">Reference proteome</keyword>
<name>A0ACD0NTJ6_9BASI</name>